<accession>A0ABT8DAL5</accession>
<sequence>MSIRMLKTLIAIADHKTFSAAADAVFVTHAAVSQQMRSLEESWQVKIFDRTTRTPEFTPVGRALVSQAREVVRAYDNIVPAVLGDGGLRENSRSEPSPRP</sequence>
<dbReference type="InterPro" id="IPR050950">
    <property type="entry name" value="HTH-type_LysR_regulators"/>
</dbReference>
<dbReference type="Gene3D" id="1.10.10.10">
    <property type="entry name" value="Winged helix-like DNA-binding domain superfamily/Winged helix DNA-binding domain"/>
    <property type="match status" value="1"/>
</dbReference>
<dbReference type="InterPro" id="IPR000847">
    <property type="entry name" value="LysR_HTH_N"/>
</dbReference>
<evidence type="ECO:0000259" key="1">
    <source>
        <dbReference type="PROSITE" id="PS50931"/>
    </source>
</evidence>
<keyword evidence="3" id="KW-1185">Reference proteome</keyword>
<organism evidence="2 3">
    <name type="scientific">Paracoccus cavernae</name>
    <dbReference type="NCBI Taxonomy" id="1571207"/>
    <lineage>
        <taxon>Bacteria</taxon>
        <taxon>Pseudomonadati</taxon>
        <taxon>Pseudomonadota</taxon>
        <taxon>Alphaproteobacteria</taxon>
        <taxon>Rhodobacterales</taxon>
        <taxon>Paracoccaceae</taxon>
        <taxon>Paracoccus</taxon>
    </lineage>
</organism>
<gene>
    <name evidence="2" type="ORF">QWZ10_22555</name>
</gene>
<evidence type="ECO:0000313" key="3">
    <source>
        <dbReference type="Proteomes" id="UP001243846"/>
    </source>
</evidence>
<dbReference type="InterPro" id="IPR036388">
    <property type="entry name" value="WH-like_DNA-bd_sf"/>
</dbReference>
<dbReference type="Proteomes" id="UP001243846">
    <property type="component" value="Unassembled WGS sequence"/>
</dbReference>
<reference evidence="3" key="1">
    <citation type="journal article" date="2019" name="Int. J. Syst. Evol. Microbiol.">
        <title>The Global Catalogue of Microorganisms (GCM) 10K type strain sequencing project: providing services to taxonomists for standard genome sequencing and annotation.</title>
        <authorList>
            <consortium name="The Broad Institute Genomics Platform"/>
            <consortium name="The Broad Institute Genome Sequencing Center for Infectious Disease"/>
            <person name="Wu L."/>
            <person name="Ma J."/>
        </authorList>
    </citation>
    <scope>NUCLEOTIDE SEQUENCE [LARGE SCALE GENOMIC DNA]</scope>
    <source>
        <strain evidence="3">CECT 8482</strain>
    </source>
</reference>
<dbReference type="PANTHER" id="PTHR30419">
    <property type="entry name" value="HTH-TYPE TRANSCRIPTIONAL REGULATOR YBHD"/>
    <property type="match status" value="1"/>
</dbReference>
<dbReference type="PROSITE" id="PS50931">
    <property type="entry name" value="HTH_LYSR"/>
    <property type="match status" value="1"/>
</dbReference>
<evidence type="ECO:0000313" key="2">
    <source>
        <dbReference type="EMBL" id="MDN3713852.1"/>
    </source>
</evidence>
<feature type="domain" description="HTH lysR-type" evidence="1">
    <location>
        <begin position="1"/>
        <end position="58"/>
    </location>
</feature>
<dbReference type="Pfam" id="PF00126">
    <property type="entry name" value="HTH_1"/>
    <property type="match status" value="1"/>
</dbReference>
<dbReference type="InterPro" id="IPR036390">
    <property type="entry name" value="WH_DNA-bd_sf"/>
</dbReference>
<name>A0ABT8DAL5_9RHOB</name>
<dbReference type="EMBL" id="JAUFRC010000002">
    <property type="protein sequence ID" value="MDN3713852.1"/>
    <property type="molecule type" value="Genomic_DNA"/>
</dbReference>
<dbReference type="SUPFAM" id="SSF46785">
    <property type="entry name" value="Winged helix' DNA-binding domain"/>
    <property type="match status" value="1"/>
</dbReference>
<dbReference type="RefSeq" id="WP_377731657.1">
    <property type="nucleotide sequence ID" value="NZ_JBHSVP010000002.1"/>
</dbReference>
<comment type="caution">
    <text evidence="2">The sequence shown here is derived from an EMBL/GenBank/DDBJ whole genome shotgun (WGS) entry which is preliminary data.</text>
</comment>
<protein>
    <submittedName>
        <fullName evidence="2">LysR family transcriptional regulator</fullName>
    </submittedName>
</protein>
<proteinExistence type="predicted"/>